<name>A0ABQ6CJ39_9HYPH</name>
<evidence type="ECO:0000313" key="1">
    <source>
        <dbReference type="EMBL" id="GLS20180.1"/>
    </source>
</evidence>
<accession>A0ABQ6CJ39</accession>
<evidence type="ECO:0000313" key="2">
    <source>
        <dbReference type="Proteomes" id="UP001156882"/>
    </source>
</evidence>
<sequence>MERPFDQWLLDRAKQADTTIVGCLHQIISAYCAERTLRPNEEINRVVLACRDASPNTNLANQAFNELEAIFFSQHER</sequence>
<keyword evidence="2" id="KW-1185">Reference proteome</keyword>
<dbReference type="EMBL" id="BSPC01000027">
    <property type="protein sequence ID" value="GLS20180.1"/>
    <property type="molecule type" value="Genomic_DNA"/>
</dbReference>
<comment type="caution">
    <text evidence="1">The sequence shown here is derived from an EMBL/GenBank/DDBJ whole genome shotgun (WGS) entry which is preliminary data.</text>
</comment>
<organism evidence="1 2">
    <name type="scientific">Labrys miyagiensis</name>
    <dbReference type="NCBI Taxonomy" id="346912"/>
    <lineage>
        <taxon>Bacteria</taxon>
        <taxon>Pseudomonadati</taxon>
        <taxon>Pseudomonadota</taxon>
        <taxon>Alphaproteobacteria</taxon>
        <taxon>Hyphomicrobiales</taxon>
        <taxon>Xanthobacteraceae</taxon>
        <taxon>Labrys</taxon>
    </lineage>
</organism>
<reference evidence="2" key="1">
    <citation type="journal article" date="2019" name="Int. J. Syst. Evol. Microbiol.">
        <title>The Global Catalogue of Microorganisms (GCM) 10K type strain sequencing project: providing services to taxonomists for standard genome sequencing and annotation.</title>
        <authorList>
            <consortium name="The Broad Institute Genomics Platform"/>
            <consortium name="The Broad Institute Genome Sequencing Center for Infectious Disease"/>
            <person name="Wu L."/>
            <person name="Ma J."/>
        </authorList>
    </citation>
    <scope>NUCLEOTIDE SEQUENCE [LARGE SCALE GENOMIC DNA]</scope>
    <source>
        <strain evidence="2">NBRC 101365</strain>
    </source>
</reference>
<protein>
    <submittedName>
        <fullName evidence="1">Uncharacterized protein</fullName>
    </submittedName>
</protein>
<gene>
    <name evidence="1" type="ORF">GCM10007874_31970</name>
</gene>
<proteinExistence type="predicted"/>
<dbReference type="Proteomes" id="UP001156882">
    <property type="component" value="Unassembled WGS sequence"/>
</dbReference>